<dbReference type="PANTHER" id="PTHR24248">
    <property type="entry name" value="ADRENERGIC RECEPTOR-RELATED G-PROTEIN COUPLED RECEPTOR"/>
    <property type="match status" value="1"/>
</dbReference>
<evidence type="ECO:0000313" key="13">
    <source>
        <dbReference type="Proteomes" id="UP000695022"/>
    </source>
</evidence>
<dbReference type="GeneID" id="106806523"/>
<dbReference type="PANTHER" id="PTHR24248:SF125">
    <property type="entry name" value="DOPAMINE D2-LIKE RECEPTOR"/>
    <property type="match status" value="1"/>
</dbReference>
<sequence length="168" mass="18489">MATSSELADFYNDSMFNGTTQEQFNFTVQPPDLTSGRAWWAVILIVFPLLTMFGNTLVVLSVYKERSLQSVTNYFIVSLAVADIMVGTLVMPFAVYNEIKMGIWELGVAACDIYTAMDVTASTSSIFNLAAISVDRYTSSSSLSRSDQYAKHNNKCRGRGPPPPSGIR</sequence>
<evidence type="ECO:0000256" key="3">
    <source>
        <dbReference type="ARBA" id="ARBA00022692"/>
    </source>
</evidence>
<evidence type="ECO:0000256" key="7">
    <source>
        <dbReference type="ARBA" id="ARBA00023157"/>
    </source>
</evidence>
<keyword evidence="9" id="KW-0807">Transducer</keyword>
<dbReference type="PROSITE" id="PS50262">
    <property type="entry name" value="G_PROTEIN_RECEP_F1_2"/>
    <property type="match status" value="1"/>
</dbReference>
<organism evidence="13 14">
    <name type="scientific">Priapulus caudatus</name>
    <name type="common">Priapulid worm</name>
    <dbReference type="NCBI Taxonomy" id="37621"/>
    <lineage>
        <taxon>Eukaryota</taxon>
        <taxon>Metazoa</taxon>
        <taxon>Ecdysozoa</taxon>
        <taxon>Scalidophora</taxon>
        <taxon>Priapulida</taxon>
        <taxon>Priapulimorpha</taxon>
        <taxon>Priapulimorphida</taxon>
        <taxon>Priapulidae</taxon>
        <taxon>Priapulus</taxon>
    </lineage>
</organism>
<dbReference type="Gene3D" id="1.20.1070.10">
    <property type="entry name" value="Rhodopsin 7-helix transmembrane proteins"/>
    <property type="match status" value="1"/>
</dbReference>
<keyword evidence="4 11" id="KW-1133">Transmembrane helix</keyword>
<evidence type="ECO:0000256" key="1">
    <source>
        <dbReference type="ARBA" id="ARBA00004651"/>
    </source>
</evidence>
<feature type="region of interest" description="Disordered" evidence="10">
    <location>
        <begin position="145"/>
        <end position="168"/>
    </location>
</feature>
<dbReference type="InterPro" id="IPR000276">
    <property type="entry name" value="GPCR_Rhodpsn"/>
</dbReference>
<keyword evidence="7" id="KW-1015">Disulfide bond</keyword>
<feature type="transmembrane region" description="Helical" evidence="11">
    <location>
        <begin position="38"/>
        <end position="62"/>
    </location>
</feature>
<evidence type="ECO:0000256" key="5">
    <source>
        <dbReference type="ARBA" id="ARBA00023040"/>
    </source>
</evidence>
<dbReference type="InterPro" id="IPR017452">
    <property type="entry name" value="GPCR_Rhodpsn_7TM"/>
</dbReference>
<gene>
    <name evidence="14" type="primary">LOC106806523</name>
</gene>
<keyword evidence="6 11" id="KW-0472">Membrane</keyword>
<dbReference type="SUPFAM" id="SSF81321">
    <property type="entry name" value="Family A G protein-coupled receptor-like"/>
    <property type="match status" value="1"/>
</dbReference>
<keyword evidence="8" id="KW-0675">Receptor</keyword>
<evidence type="ECO:0000256" key="9">
    <source>
        <dbReference type="ARBA" id="ARBA00023224"/>
    </source>
</evidence>
<evidence type="ECO:0000256" key="8">
    <source>
        <dbReference type="ARBA" id="ARBA00023170"/>
    </source>
</evidence>
<feature type="transmembrane region" description="Helical" evidence="11">
    <location>
        <begin position="74"/>
        <end position="96"/>
    </location>
</feature>
<name>A0ABM1DVL1_PRICU</name>
<evidence type="ECO:0000259" key="12">
    <source>
        <dbReference type="PROSITE" id="PS50262"/>
    </source>
</evidence>
<dbReference type="RefSeq" id="XP_014663982.1">
    <property type="nucleotide sequence ID" value="XM_014808496.1"/>
</dbReference>
<dbReference type="Proteomes" id="UP000695022">
    <property type="component" value="Unplaced"/>
</dbReference>
<accession>A0ABM1DVL1</accession>
<evidence type="ECO:0000256" key="11">
    <source>
        <dbReference type="SAM" id="Phobius"/>
    </source>
</evidence>
<keyword evidence="5" id="KW-0297">G-protein coupled receptor</keyword>
<evidence type="ECO:0000256" key="2">
    <source>
        <dbReference type="ARBA" id="ARBA00022475"/>
    </source>
</evidence>
<evidence type="ECO:0000256" key="10">
    <source>
        <dbReference type="SAM" id="MobiDB-lite"/>
    </source>
</evidence>
<feature type="domain" description="G-protein coupled receptors family 1 profile" evidence="12">
    <location>
        <begin position="54"/>
        <end position="168"/>
    </location>
</feature>
<keyword evidence="3 11" id="KW-0812">Transmembrane</keyword>
<evidence type="ECO:0000256" key="6">
    <source>
        <dbReference type="ARBA" id="ARBA00023136"/>
    </source>
</evidence>
<evidence type="ECO:0000313" key="14">
    <source>
        <dbReference type="RefSeq" id="XP_014663982.1"/>
    </source>
</evidence>
<dbReference type="Pfam" id="PF00001">
    <property type="entry name" value="7tm_1"/>
    <property type="match status" value="1"/>
</dbReference>
<keyword evidence="13" id="KW-1185">Reference proteome</keyword>
<comment type="subcellular location">
    <subcellularLocation>
        <location evidence="1">Cell membrane</location>
        <topology evidence="1">Multi-pass membrane protein</topology>
    </subcellularLocation>
</comment>
<protein>
    <submittedName>
        <fullName evidence="14">Dopamine D2-like receptor</fullName>
    </submittedName>
</protein>
<keyword evidence="2" id="KW-1003">Cell membrane</keyword>
<dbReference type="PRINTS" id="PR00237">
    <property type="entry name" value="GPCRRHODOPSN"/>
</dbReference>
<reference evidence="14" key="1">
    <citation type="submission" date="2025-08" db="UniProtKB">
        <authorList>
            <consortium name="RefSeq"/>
        </authorList>
    </citation>
    <scope>IDENTIFICATION</scope>
</reference>
<evidence type="ECO:0000256" key="4">
    <source>
        <dbReference type="ARBA" id="ARBA00022989"/>
    </source>
</evidence>
<proteinExistence type="predicted"/>